<dbReference type="RefSeq" id="WP_229572002.1">
    <property type="nucleotide sequence ID" value="NZ_AP025226.1"/>
</dbReference>
<dbReference type="GeneID" id="68865816"/>
<evidence type="ECO:0000313" key="2">
    <source>
        <dbReference type="EMBL" id="BDB98054.1"/>
    </source>
</evidence>
<organism evidence="2 3">
    <name type="scientific">Saccharolobus caldissimus</name>
    <dbReference type="NCBI Taxonomy" id="1702097"/>
    <lineage>
        <taxon>Archaea</taxon>
        <taxon>Thermoproteota</taxon>
        <taxon>Thermoprotei</taxon>
        <taxon>Sulfolobales</taxon>
        <taxon>Sulfolobaceae</taxon>
        <taxon>Saccharolobus</taxon>
    </lineage>
</organism>
<feature type="domain" description="Methyltransferase" evidence="1">
    <location>
        <begin position="41"/>
        <end position="103"/>
    </location>
</feature>
<gene>
    <name evidence="2" type="ORF">SACC_10710</name>
</gene>
<accession>A0AAQ4CQH3</accession>
<dbReference type="Gene3D" id="3.40.50.150">
    <property type="entry name" value="Vaccinia Virus protein VP39"/>
    <property type="match status" value="1"/>
</dbReference>
<name>A0AAQ4CQH3_9CREN</name>
<dbReference type="SUPFAM" id="SSF53335">
    <property type="entry name" value="S-adenosyl-L-methionine-dependent methyltransferases"/>
    <property type="match status" value="1"/>
</dbReference>
<dbReference type="Proteomes" id="UP001319921">
    <property type="component" value="Chromosome"/>
</dbReference>
<protein>
    <recommendedName>
        <fullName evidence="1">Methyltransferase domain-containing protein</fullName>
    </recommendedName>
</protein>
<dbReference type="KEGG" id="scas:SACC_10710"/>
<dbReference type="InterPro" id="IPR029063">
    <property type="entry name" value="SAM-dependent_MTases_sf"/>
</dbReference>
<evidence type="ECO:0000259" key="1">
    <source>
        <dbReference type="Pfam" id="PF13649"/>
    </source>
</evidence>
<dbReference type="Pfam" id="PF13649">
    <property type="entry name" value="Methyltransf_25"/>
    <property type="match status" value="1"/>
</dbReference>
<sequence>MLDEFLWHIRLVEHTSELEAYYIHSLIKYYEIKLNDKYNTILDVPYGYGRHHKYLRELGYDVYGIDSSTELINKAKTIYEKYGNKYFIADMRNFELNRQFDVI</sequence>
<evidence type="ECO:0000313" key="3">
    <source>
        <dbReference type="Proteomes" id="UP001319921"/>
    </source>
</evidence>
<dbReference type="AlphaFoldDB" id="A0AAQ4CQH3"/>
<dbReference type="InterPro" id="IPR041698">
    <property type="entry name" value="Methyltransf_25"/>
</dbReference>
<reference evidence="2 3" key="1">
    <citation type="journal article" date="2022" name="Microbiol. Resour. Announc.">
        <title>Complete Genome Sequence of the Hyperthermophilic and Acidophilic Archaeon Saccharolobus caldissimus Strain HS-3T.</title>
        <authorList>
            <person name="Sakai H.D."/>
            <person name="Kurosawa N."/>
        </authorList>
    </citation>
    <scope>NUCLEOTIDE SEQUENCE [LARGE SCALE GENOMIC DNA]</scope>
    <source>
        <strain evidence="2 3">JCM32116</strain>
    </source>
</reference>
<keyword evidence="3" id="KW-1185">Reference proteome</keyword>
<dbReference type="EMBL" id="AP025226">
    <property type="protein sequence ID" value="BDB98054.1"/>
    <property type="molecule type" value="Genomic_DNA"/>
</dbReference>
<proteinExistence type="predicted"/>